<dbReference type="AlphaFoldDB" id="A0AAN9AVW0"/>
<evidence type="ECO:0000313" key="2">
    <source>
        <dbReference type="EMBL" id="KAK7094256.1"/>
    </source>
</evidence>
<feature type="region of interest" description="Disordered" evidence="1">
    <location>
        <begin position="41"/>
        <end position="63"/>
    </location>
</feature>
<reference evidence="2 3" key="1">
    <citation type="submission" date="2024-02" db="EMBL/GenBank/DDBJ databases">
        <title>Chromosome-scale genome assembly of the rough periwinkle Littorina saxatilis.</title>
        <authorList>
            <person name="De Jode A."/>
            <person name="Faria R."/>
            <person name="Formenti G."/>
            <person name="Sims Y."/>
            <person name="Smith T.P."/>
            <person name="Tracey A."/>
            <person name="Wood J.M.D."/>
            <person name="Zagrodzka Z.B."/>
            <person name="Johannesson K."/>
            <person name="Butlin R.K."/>
            <person name="Leder E.H."/>
        </authorList>
    </citation>
    <scope>NUCLEOTIDE SEQUENCE [LARGE SCALE GENOMIC DNA]</scope>
    <source>
        <strain evidence="2">Snail1</strain>
        <tissue evidence="2">Muscle</tissue>
    </source>
</reference>
<sequence>MPTYTNLSNNAYTSAWTAPTSSSLSSFPTYSHPPVPYPHDVTKPMPLSHAAMGGQLMNDKPHSTEETLATLRIRSREHTAMLNLLQSDSLRPTNAFQTL</sequence>
<comment type="caution">
    <text evidence="2">The sequence shown here is derived from an EMBL/GenBank/DDBJ whole genome shotgun (WGS) entry which is preliminary data.</text>
</comment>
<evidence type="ECO:0000256" key="1">
    <source>
        <dbReference type="SAM" id="MobiDB-lite"/>
    </source>
</evidence>
<organism evidence="2 3">
    <name type="scientific">Littorina saxatilis</name>
    <dbReference type="NCBI Taxonomy" id="31220"/>
    <lineage>
        <taxon>Eukaryota</taxon>
        <taxon>Metazoa</taxon>
        <taxon>Spiralia</taxon>
        <taxon>Lophotrochozoa</taxon>
        <taxon>Mollusca</taxon>
        <taxon>Gastropoda</taxon>
        <taxon>Caenogastropoda</taxon>
        <taxon>Littorinimorpha</taxon>
        <taxon>Littorinoidea</taxon>
        <taxon>Littorinidae</taxon>
        <taxon>Littorina</taxon>
    </lineage>
</organism>
<evidence type="ECO:0008006" key="4">
    <source>
        <dbReference type="Google" id="ProtNLM"/>
    </source>
</evidence>
<feature type="compositionally biased region" description="Low complexity" evidence="1">
    <location>
        <begin position="12"/>
        <end position="24"/>
    </location>
</feature>
<feature type="compositionally biased region" description="Polar residues" evidence="1">
    <location>
        <begin position="1"/>
        <end position="11"/>
    </location>
</feature>
<evidence type="ECO:0000313" key="3">
    <source>
        <dbReference type="Proteomes" id="UP001374579"/>
    </source>
</evidence>
<dbReference type="Proteomes" id="UP001374579">
    <property type="component" value="Unassembled WGS sequence"/>
</dbReference>
<name>A0AAN9AVW0_9CAEN</name>
<proteinExistence type="predicted"/>
<gene>
    <name evidence="2" type="ORF">V1264_007901</name>
</gene>
<feature type="region of interest" description="Disordered" evidence="1">
    <location>
        <begin position="1"/>
        <end position="24"/>
    </location>
</feature>
<dbReference type="EMBL" id="JBAMIC010000019">
    <property type="protein sequence ID" value="KAK7094256.1"/>
    <property type="molecule type" value="Genomic_DNA"/>
</dbReference>
<keyword evidence="3" id="KW-1185">Reference proteome</keyword>
<protein>
    <recommendedName>
        <fullName evidence="4">OAR domain-containing protein</fullName>
    </recommendedName>
</protein>
<accession>A0AAN9AVW0</accession>